<dbReference type="AlphaFoldDB" id="A0A7Z2VU88"/>
<dbReference type="EMBL" id="CP051685">
    <property type="protein sequence ID" value="QJD99268.1"/>
    <property type="molecule type" value="Genomic_DNA"/>
</dbReference>
<sequence>MPSSPRAGLRFSFRAIPFAATLVLVILGIALGNWQTRRAFDKTALQARLNQRAGAPPLVLDGALQDPAAVEFRRVRVRGRFVVGWPLFLDNRPLDGRSGTILLMPFTIAGSNRQVLVARGWLPRDPGATAPGARPAPPAPPGGTVTIEGIAVTHAARVLQLGTAPRPAPGAVLQNLDIGEVARASGLDLQPFLVEQTGAGQGADDSGLVRKWPAPALDVDRHKGYAFQWYALAAMALVFFLVTGMRRGSRQAG</sequence>
<reference evidence="7 8" key="1">
    <citation type="submission" date="2020-04" db="EMBL/GenBank/DDBJ databases">
        <title>Genome sequencing of novel species.</title>
        <authorList>
            <person name="Heo J."/>
            <person name="Kim S.-J."/>
            <person name="Kim J.-S."/>
            <person name="Hong S.-B."/>
            <person name="Kwon S.-W."/>
        </authorList>
    </citation>
    <scope>NUCLEOTIDE SEQUENCE [LARGE SCALE GENOMIC DNA]</scope>
    <source>
        <strain evidence="7 8">GN2-R2</strain>
    </source>
</reference>
<dbReference type="PROSITE" id="PS50895">
    <property type="entry name" value="SURF1"/>
    <property type="match status" value="1"/>
</dbReference>
<evidence type="ECO:0000256" key="4">
    <source>
        <dbReference type="ARBA" id="ARBA00022989"/>
    </source>
</evidence>
<dbReference type="CDD" id="cd06662">
    <property type="entry name" value="SURF1"/>
    <property type="match status" value="1"/>
</dbReference>
<dbReference type="PANTHER" id="PTHR23427:SF2">
    <property type="entry name" value="SURFEIT LOCUS PROTEIN 1"/>
    <property type="match status" value="1"/>
</dbReference>
<dbReference type="PANTHER" id="PTHR23427">
    <property type="entry name" value="SURFEIT LOCUS PROTEIN"/>
    <property type="match status" value="1"/>
</dbReference>
<evidence type="ECO:0000256" key="1">
    <source>
        <dbReference type="ARBA" id="ARBA00004370"/>
    </source>
</evidence>
<comment type="subcellular location">
    <subcellularLocation>
        <location evidence="6">Cell membrane</location>
        <topology evidence="6">Multi-pass membrane protein</topology>
    </subcellularLocation>
    <subcellularLocation>
        <location evidence="1">Membrane</location>
    </subcellularLocation>
</comment>
<dbReference type="KEGG" id="mfy:HH212_03830"/>
<accession>A0A7Z2VU88</accession>
<keyword evidence="3 6" id="KW-0812">Transmembrane</keyword>
<evidence type="ECO:0000313" key="8">
    <source>
        <dbReference type="Proteomes" id="UP000502415"/>
    </source>
</evidence>
<evidence type="ECO:0000256" key="2">
    <source>
        <dbReference type="ARBA" id="ARBA00007165"/>
    </source>
</evidence>
<evidence type="ECO:0000256" key="5">
    <source>
        <dbReference type="ARBA" id="ARBA00023136"/>
    </source>
</evidence>
<dbReference type="GO" id="GO:0005886">
    <property type="term" value="C:plasma membrane"/>
    <property type="evidence" value="ECO:0007669"/>
    <property type="project" value="UniProtKB-SubCell"/>
</dbReference>
<gene>
    <name evidence="7" type="ORF">HH212_03830</name>
</gene>
<feature type="transmembrane region" description="Helical" evidence="6">
    <location>
        <begin position="227"/>
        <end position="245"/>
    </location>
</feature>
<evidence type="ECO:0000256" key="3">
    <source>
        <dbReference type="ARBA" id="ARBA00022692"/>
    </source>
</evidence>
<name>A0A7Z2VU88_9BURK</name>
<keyword evidence="5 6" id="KW-0472">Membrane</keyword>
<proteinExistence type="inferred from homology"/>
<comment type="caution">
    <text evidence="6">Lacks conserved residue(s) required for the propagation of feature annotation.</text>
</comment>
<protein>
    <recommendedName>
        <fullName evidence="6">SURF1-like protein</fullName>
    </recommendedName>
</protein>
<keyword evidence="4 6" id="KW-1133">Transmembrane helix</keyword>
<keyword evidence="8" id="KW-1185">Reference proteome</keyword>
<dbReference type="InterPro" id="IPR002994">
    <property type="entry name" value="Surf1/Shy1"/>
</dbReference>
<organism evidence="7 8">
    <name type="scientific">Massilia forsythiae</name>
    <dbReference type="NCBI Taxonomy" id="2728020"/>
    <lineage>
        <taxon>Bacteria</taxon>
        <taxon>Pseudomonadati</taxon>
        <taxon>Pseudomonadota</taxon>
        <taxon>Betaproteobacteria</taxon>
        <taxon>Burkholderiales</taxon>
        <taxon>Oxalobacteraceae</taxon>
        <taxon>Telluria group</taxon>
        <taxon>Massilia</taxon>
    </lineage>
</organism>
<dbReference type="Proteomes" id="UP000502415">
    <property type="component" value="Chromosome"/>
</dbReference>
<keyword evidence="6" id="KW-1003">Cell membrane</keyword>
<dbReference type="Pfam" id="PF02104">
    <property type="entry name" value="SURF1"/>
    <property type="match status" value="1"/>
</dbReference>
<dbReference type="RefSeq" id="WP_169434165.1">
    <property type="nucleotide sequence ID" value="NZ_CP051685.1"/>
</dbReference>
<evidence type="ECO:0000313" key="7">
    <source>
        <dbReference type="EMBL" id="QJD99268.1"/>
    </source>
</evidence>
<comment type="similarity">
    <text evidence="2 6">Belongs to the SURF1 family.</text>
</comment>
<dbReference type="InterPro" id="IPR045214">
    <property type="entry name" value="Surf1/Surf4"/>
</dbReference>
<evidence type="ECO:0000256" key="6">
    <source>
        <dbReference type="RuleBase" id="RU363076"/>
    </source>
</evidence>